<feature type="region of interest" description="Disordered" evidence="1">
    <location>
        <begin position="37"/>
        <end position="62"/>
    </location>
</feature>
<keyword evidence="3" id="KW-1185">Reference proteome</keyword>
<accession>A0A6G1PUE1</accession>
<reference evidence="3" key="2">
    <citation type="submission" date="2019-02" db="EMBL/GenBank/DDBJ databases">
        <title>Opniocepnalus argus Var Kimnra genome.</title>
        <authorList>
            <person name="Zhou C."/>
            <person name="Xiao S."/>
        </authorList>
    </citation>
    <scope>NUCLEOTIDE SEQUENCE [LARGE SCALE GENOMIC DNA]</scope>
</reference>
<feature type="compositionally biased region" description="Basic and acidic residues" evidence="1">
    <location>
        <begin position="227"/>
        <end position="238"/>
    </location>
</feature>
<feature type="region of interest" description="Disordered" evidence="1">
    <location>
        <begin position="156"/>
        <end position="184"/>
    </location>
</feature>
<dbReference type="InterPro" id="IPR052748">
    <property type="entry name" value="ISR_Activator"/>
</dbReference>
<gene>
    <name evidence="2" type="ORF">EXN66_Car009561</name>
</gene>
<evidence type="ECO:0000313" key="2">
    <source>
        <dbReference type="EMBL" id="KAF3693885.1"/>
    </source>
</evidence>
<dbReference type="AlphaFoldDB" id="A0A6G1PUE1"/>
<feature type="compositionally biased region" description="Polar residues" evidence="1">
    <location>
        <begin position="211"/>
        <end position="226"/>
    </location>
</feature>
<dbReference type="GO" id="GO:0005739">
    <property type="term" value="C:mitochondrion"/>
    <property type="evidence" value="ECO:0007669"/>
    <property type="project" value="TreeGrafter"/>
</dbReference>
<dbReference type="Proteomes" id="UP000503349">
    <property type="component" value="Chromosome 9"/>
</dbReference>
<name>A0A6G1PUE1_CHAAH</name>
<dbReference type="SMART" id="SM00671">
    <property type="entry name" value="SEL1"/>
    <property type="match status" value="4"/>
</dbReference>
<dbReference type="Gene3D" id="1.25.40.10">
    <property type="entry name" value="Tetratricopeptide repeat domain"/>
    <property type="match status" value="1"/>
</dbReference>
<proteinExistence type="predicted"/>
<dbReference type="Pfam" id="PF08238">
    <property type="entry name" value="Sel1"/>
    <property type="match status" value="4"/>
</dbReference>
<feature type="compositionally biased region" description="Low complexity" evidence="1">
    <location>
        <begin position="160"/>
        <end position="179"/>
    </location>
</feature>
<dbReference type="SUPFAM" id="SSF81901">
    <property type="entry name" value="HCP-like"/>
    <property type="match status" value="1"/>
</dbReference>
<feature type="region of interest" description="Disordered" evidence="1">
    <location>
        <begin position="207"/>
        <end position="238"/>
    </location>
</feature>
<dbReference type="PANTHER" id="PTHR45011:SF1">
    <property type="entry name" value="DAP3-BINDING CELL DEATH ENHANCER 1"/>
    <property type="match status" value="1"/>
</dbReference>
<evidence type="ECO:0000256" key="1">
    <source>
        <dbReference type="SAM" id="MobiDB-lite"/>
    </source>
</evidence>
<protein>
    <submittedName>
        <fullName evidence="2">Death ligand signal enhancer</fullName>
    </submittedName>
</protein>
<feature type="compositionally biased region" description="Basic and acidic residues" evidence="1">
    <location>
        <begin position="45"/>
        <end position="59"/>
    </location>
</feature>
<organism evidence="2 3">
    <name type="scientific">Channa argus</name>
    <name type="common">Northern snakehead</name>
    <name type="synonym">Ophicephalus argus</name>
    <dbReference type="NCBI Taxonomy" id="215402"/>
    <lineage>
        <taxon>Eukaryota</taxon>
        <taxon>Metazoa</taxon>
        <taxon>Chordata</taxon>
        <taxon>Craniata</taxon>
        <taxon>Vertebrata</taxon>
        <taxon>Euteleostomi</taxon>
        <taxon>Actinopterygii</taxon>
        <taxon>Neopterygii</taxon>
        <taxon>Teleostei</taxon>
        <taxon>Neoteleostei</taxon>
        <taxon>Acanthomorphata</taxon>
        <taxon>Anabantaria</taxon>
        <taxon>Anabantiformes</taxon>
        <taxon>Channoidei</taxon>
        <taxon>Channidae</taxon>
        <taxon>Channa</taxon>
    </lineage>
</organism>
<sequence>MWRVQGFVGRVLHRCHGSNPLRLPQNHHVEDEVINSSTVLSTSRHSSDTSAQKEGDGERRKKHRTFQFGYTEIPRYTALDAVGWSAAAVLFMQICRRIHSRFSASTETNSASGALTAPSSLHKCGYHILLEILSRGDVLPRGRSVLCLQDVPERLNQDQSSAQSSNSSSSAGDASPHISSDQDHVTADFSIPDHQWALLNQNLPVPGASPLSASCPQQKDGNQNNTETKDANDKDMSDEEKLAGAALDLRHVGNTSVPVILNIIGIESARSKNDKEAFTCFLAAAQQGYSKAQFNTAVCYEKGKGVKKDKDKALYYYCQAAVGGHIQAQYRYAKLLLTTRGNQSLEELNTVIDLLERAAAAGLTKAQLCLASVYSQEPVRDGSKSVQYLKMAAESGDDNALLFLGQCYESGFGVQQNLTTAIELYKRAAQAGNRQAKSLLTPHSKDNKDAVLRSIHSTPCLSLSDHWLQQPLSTLSQTCPSKPSSHPTTPSFLPHSWSTGNLCAPTLLSSTPVHVHSQSSEGGTCQWTVGIE</sequence>
<dbReference type="PANTHER" id="PTHR45011">
    <property type="entry name" value="DAP3-BINDING CELL DEATH ENHANCER 1"/>
    <property type="match status" value="1"/>
</dbReference>
<dbReference type="GO" id="GO:0008625">
    <property type="term" value="P:extrinsic apoptotic signaling pathway via death domain receptors"/>
    <property type="evidence" value="ECO:0007669"/>
    <property type="project" value="TreeGrafter"/>
</dbReference>
<reference evidence="2 3" key="1">
    <citation type="submission" date="2019-02" db="EMBL/GenBank/DDBJ databases">
        <title>Opniocepnalus argus genome.</title>
        <authorList>
            <person name="Zhou C."/>
            <person name="Xiao S."/>
        </authorList>
    </citation>
    <scope>NUCLEOTIDE SEQUENCE [LARGE SCALE GENOMIC DNA]</scope>
    <source>
        <strain evidence="2">OARG1902GOOAL</strain>
        <tissue evidence="2">Muscle</tissue>
    </source>
</reference>
<dbReference type="InterPro" id="IPR011990">
    <property type="entry name" value="TPR-like_helical_dom_sf"/>
</dbReference>
<evidence type="ECO:0000313" key="3">
    <source>
        <dbReference type="Proteomes" id="UP000503349"/>
    </source>
</evidence>
<dbReference type="InterPro" id="IPR006597">
    <property type="entry name" value="Sel1-like"/>
</dbReference>
<dbReference type="EMBL" id="CM015720">
    <property type="protein sequence ID" value="KAF3693885.1"/>
    <property type="molecule type" value="Genomic_DNA"/>
</dbReference>